<sequence>MEFQKMRPKSVTPEKRKVSQPINNEKRTKSANTRKQSVSFHDVNLYRNCGESDDETDDDIIDSVSEVNNGRYSTCRNDNLDIQRKISASSKSSGEIFPGNKHSTKSSDGSDEQSKRRDSCNTYNPDAEKAAAFLHGGGKNFSRTNTSLTPVRYAMKNLQISYSETNTDMNHSVIFIDLLKSAHKKDSIRGTSIRSLERRLKLQRINPERSTSFYENKNLHDPYRAIDKKPSRTTLQKKKERKEKIKKTTEKIHKGYVPAFKTLKMASRKEIEDIGRNCRYLRMEPLRASPDSEHS</sequence>
<reference evidence="2 3" key="1">
    <citation type="submission" date="2024-11" db="EMBL/GenBank/DDBJ databases">
        <title>Chromosome-level genome assembly of the freshwater bivalve Anodonta woodiana.</title>
        <authorList>
            <person name="Chen X."/>
        </authorList>
    </citation>
    <scope>NUCLEOTIDE SEQUENCE [LARGE SCALE GENOMIC DNA]</scope>
    <source>
        <strain evidence="2">MN2024</strain>
        <tissue evidence="2">Gills</tissue>
    </source>
</reference>
<organism evidence="2 3">
    <name type="scientific">Sinanodonta woodiana</name>
    <name type="common">Chinese pond mussel</name>
    <name type="synonym">Anodonta woodiana</name>
    <dbReference type="NCBI Taxonomy" id="1069815"/>
    <lineage>
        <taxon>Eukaryota</taxon>
        <taxon>Metazoa</taxon>
        <taxon>Spiralia</taxon>
        <taxon>Lophotrochozoa</taxon>
        <taxon>Mollusca</taxon>
        <taxon>Bivalvia</taxon>
        <taxon>Autobranchia</taxon>
        <taxon>Heteroconchia</taxon>
        <taxon>Palaeoheterodonta</taxon>
        <taxon>Unionida</taxon>
        <taxon>Unionoidea</taxon>
        <taxon>Unionidae</taxon>
        <taxon>Unioninae</taxon>
        <taxon>Sinanodonta</taxon>
    </lineage>
</organism>
<feature type="region of interest" description="Disordered" evidence="1">
    <location>
        <begin position="87"/>
        <end position="123"/>
    </location>
</feature>
<feature type="region of interest" description="Disordered" evidence="1">
    <location>
        <begin position="229"/>
        <end position="249"/>
    </location>
</feature>
<keyword evidence="3" id="KW-1185">Reference proteome</keyword>
<gene>
    <name evidence="2" type="ORF">ACJMK2_037910</name>
</gene>
<dbReference type="AlphaFoldDB" id="A0ABD3WQH0"/>
<proteinExistence type="predicted"/>
<evidence type="ECO:0000313" key="2">
    <source>
        <dbReference type="EMBL" id="KAL3874963.1"/>
    </source>
</evidence>
<dbReference type="Proteomes" id="UP001634394">
    <property type="component" value="Unassembled WGS sequence"/>
</dbReference>
<feature type="compositionally biased region" description="Polar residues" evidence="1">
    <location>
        <begin position="30"/>
        <end position="39"/>
    </location>
</feature>
<name>A0ABD3WQH0_SINWO</name>
<evidence type="ECO:0000256" key="1">
    <source>
        <dbReference type="SAM" id="MobiDB-lite"/>
    </source>
</evidence>
<comment type="caution">
    <text evidence="2">The sequence shown here is derived from an EMBL/GenBank/DDBJ whole genome shotgun (WGS) entry which is preliminary data.</text>
</comment>
<accession>A0ABD3WQH0</accession>
<protein>
    <submittedName>
        <fullName evidence="2">Uncharacterized protein</fullName>
    </submittedName>
</protein>
<dbReference type="EMBL" id="JBJQND010000006">
    <property type="protein sequence ID" value="KAL3874963.1"/>
    <property type="molecule type" value="Genomic_DNA"/>
</dbReference>
<feature type="region of interest" description="Disordered" evidence="1">
    <location>
        <begin position="1"/>
        <end position="58"/>
    </location>
</feature>
<evidence type="ECO:0000313" key="3">
    <source>
        <dbReference type="Proteomes" id="UP001634394"/>
    </source>
</evidence>